<dbReference type="InterPro" id="IPR011051">
    <property type="entry name" value="RmlC_Cupin_sf"/>
</dbReference>
<dbReference type="Proteomes" id="UP000661435">
    <property type="component" value="Unassembled WGS sequence"/>
</dbReference>
<dbReference type="InterPro" id="IPR013096">
    <property type="entry name" value="Cupin_2"/>
</dbReference>
<gene>
    <name evidence="2" type="ORF">H8S57_14465</name>
</gene>
<name>A0A8J6JGQ5_9FIRM</name>
<dbReference type="RefSeq" id="WP_186908739.1">
    <property type="nucleotide sequence ID" value="NZ_JACOPP010000029.1"/>
</dbReference>
<protein>
    <submittedName>
        <fullName evidence="2">Cupin domain-containing protein</fullName>
    </submittedName>
</protein>
<dbReference type="InterPro" id="IPR014710">
    <property type="entry name" value="RmlC-like_jellyroll"/>
</dbReference>
<proteinExistence type="predicted"/>
<accession>A0A8J6JGQ5</accession>
<organism evidence="2 3">
    <name type="scientific">Lawsonibacter hominis</name>
    <dbReference type="NCBI Taxonomy" id="2763053"/>
    <lineage>
        <taxon>Bacteria</taxon>
        <taxon>Bacillati</taxon>
        <taxon>Bacillota</taxon>
        <taxon>Clostridia</taxon>
        <taxon>Eubacteriales</taxon>
        <taxon>Oscillospiraceae</taxon>
        <taxon>Lawsonibacter</taxon>
    </lineage>
</organism>
<dbReference type="SUPFAM" id="SSF51182">
    <property type="entry name" value="RmlC-like cupins"/>
    <property type="match status" value="1"/>
</dbReference>
<evidence type="ECO:0000313" key="3">
    <source>
        <dbReference type="Proteomes" id="UP000661435"/>
    </source>
</evidence>
<comment type="caution">
    <text evidence="2">The sequence shown here is derived from an EMBL/GenBank/DDBJ whole genome shotgun (WGS) entry which is preliminary data.</text>
</comment>
<feature type="domain" description="Cupin type-2" evidence="1">
    <location>
        <begin position="49"/>
        <end position="102"/>
    </location>
</feature>
<evidence type="ECO:0000313" key="2">
    <source>
        <dbReference type="EMBL" id="MBC5734919.1"/>
    </source>
</evidence>
<reference evidence="2" key="1">
    <citation type="submission" date="2020-08" db="EMBL/GenBank/DDBJ databases">
        <title>Genome public.</title>
        <authorList>
            <person name="Liu C."/>
            <person name="Sun Q."/>
        </authorList>
    </citation>
    <scope>NUCLEOTIDE SEQUENCE</scope>
    <source>
        <strain evidence="2">NSJ-51</strain>
    </source>
</reference>
<keyword evidence="3" id="KW-1185">Reference proteome</keyword>
<dbReference type="Gene3D" id="2.60.120.10">
    <property type="entry name" value="Jelly Rolls"/>
    <property type="match status" value="1"/>
</dbReference>
<dbReference type="EMBL" id="JACOPP010000029">
    <property type="protein sequence ID" value="MBC5734919.1"/>
    <property type="molecule type" value="Genomic_DNA"/>
</dbReference>
<evidence type="ECO:0000259" key="1">
    <source>
        <dbReference type="Pfam" id="PF07883"/>
    </source>
</evidence>
<dbReference type="Pfam" id="PF07883">
    <property type="entry name" value="Cupin_2"/>
    <property type="match status" value="1"/>
</dbReference>
<dbReference type="AlphaFoldDB" id="A0A8J6JGQ5"/>
<sequence length="146" mass="17115">MDEKKYETQKPMMYDIKEHEFACGKQNGRIQFIQISPNVTLQYCEIRQPHEVGPHRHDYEQIIFIPQGECDFWVDGVPYAMDAGCFMVVPPNAEHYLEAKGNMFVVDFDIFTPKRTDRVQSKRICDRGHKNWDKAITDAVVKESEE</sequence>